<reference evidence="1" key="1">
    <citation type="submission" date="2023-05" db="EMBL/GenBank/DDBJ databases">
        <title>Nepenthes gracilis genome sequencing.</title>
        <authorList>
            <person name="Fukushima K."/>
        </authorList>
    </citation>
    <scope>NUCLEOTIDE SEQUENCE</scope>
    <source>
        <strain evidence="1">SING2019-196</strain>
    </source>
</reference>
<proteinExistence type="predicted"/>
<dbReference type="AlphaFoldDB" id="A0AAD3P6A9"/>
<gene>
    <name evidence="1" type="ORF">Nepgr_001594</name>
</gene>
<sequence length="69" mass="7492">MYLSVYLKGTVDSSPKESGELPKIDGQVHLKKSGLARLTECVFALSGVGTTRRLNTIIDESPRTPDRTG</sequence>
<accession>A0AAD3P6A9</accession>
<organism evidence="1 2">
    <name type="scientific">Nepenthes gracilis</name>
    <name type="common">Slender pitcher plant</name>
    <dbReference type="NCBI Taxonomy" id="150966"/>
    <lineage>
        <taxon>Eukaryota</taxon>
        <taxon>Viridiplantae</taxon>
        <taxon>Streptophyta</taxon>
        <taxon>Embryophyta</taxon>
        <taxon>Tracheophyta</taxon>
        <taxon>Spermatophyta</taxon>
        <taxon>Magnoliopsida</taxon>
        <taxon>eudicotyledons</taxon>
        <taxon>Gunneridae</taxon>
        <taxon>Pentapetalae</taxon>
        <taxon>Caryophyllales</taxon>
        <taxon>Nepenthaceae</taxon>
        <taxon>Nepenthes</taxon>
    </lineage>
</organism>
<evidence type="ECO:0000313" key="1">
    <source>
        <dbReference type="EMBL" id="GMG99754.1"/>
    </source>
</evidence>
<protein>
    <submittedName>
        <fullName evidence="1">Uncharacterized protein</fullName>
    </submittedName>
</protein>
<dbReference type="EMBL" id="BSYO01000001">
    <property type="protein sequence ID" value="GMG99754.1"/>
    <property type="molecule type" value="Genomic_DNA"/>
</dbReference>
<comment type="caution">
    <text evidence="1">The sequence shown here is derived from an EMBL/GenBank/DDBJ whole genome shotgun (WGS) entry which is preliminary data.</text>
</comment>
<keyword evidence="2" id="KW-1185">Reference proteome</keyword>
<dbReference type="Proteomes" id="UP001279734">
    <property type="component" value="Unassembled WGS sequence"/>
</dbReference>
<name>A0AAD3P6A9_NEPGR</name>
<evidence type="ECO:0000313" key="2">
    <source>
        <dbReference type="Proteomes" id="UP001279734"/>
    </source>
</evidence>